<dbReference type="FunFam" id="3.40.309.10:FF:000005">
    <property type="entry name" value="1-pyrroline-5-carboxylate dehydrogenase 1"/>
    <property type="match status" value="1"/>
</dbReference>
<keyword evidence="2 5" id="KW-0560">Oxidoreductase</keyword>
<evidence type="ECO:0000256" key="5">
    <source>
        <dbReference type="PIRNR" id="PIRNR000197"/>
    </source>
</evidence>
<keyword evidence="5" id="KW-0804">Transcription</keyword>
<dbReference type="CDD" id="cd07125">
    <property type="entry name" value="ALDH_PutA-P5CDH"/>
    <property type="match status" value="1"/>
</dbReference>
<keyword evidence="11" id="KW-1185">Reference proteome</keyword>
<dbReference type="PANTHER" id="PTHR42862:SF1">
    <property type="entry name" value="DELTA-1-PYRROLINE-5-CARBOXYLATE DEHYDROGENASE 2, ISOFORM A-RELATED"/>
    <property type="match status" value="1"/>
</dbReference>
<dbReference type="UniPathway" id="UPA00261">
    <property type="reaction ID" value="UER00373"/>
</dbReference>
<dbReference type="InterPro" id="IPR002872">
    <property type="entry name" value="Proline_DH_dom"/>
</dbReference>
<feature type="domain" description="Aldehyde dehydrogenase" evidence="7">
    <location>
        <begin position="570"/>
        <end position="1030"/>
    </location>
</feature>
<comment type="pathway">
    <text evidence="1 5">Amino-acid degradation; L-proline degradation into L-glutamate; L-glutamate from L-proline: step 2/2.</text>
</comment>
<reference evidence="10 11" key="1">
    <citation type="submission" date="2020-08" db="EMBL/GenBank/DDBJ databases">
        <title>Genomic Encyclopedia of Type Strains, Phase IV (KMG-IV): sequencing the most valuable type-strain genomes for metagenomic binning, comparative biology and taxonomic classification.</title>
        <authorList>
            <person name="Goeker M."/>
        </authorList>
    </citation>
    <scope>NUCLEOTIDE SEQUENCE [LARGE SCALE GENOMIC DNA]</scope>
    <source>
        <strain evidence="10 11">DSM 27163</strain>
    </source>
</reference>
<dbReference type="Gene3D" id="3.20.20.220">
    <property type="match status" value="1"/>
</dbReference>
<comment type="caution">
    <text evidence="10">The sequence shown here is derived from an EMBL/GenBank/DDBJ whole genome shotgun (WGS) entry which is preliminary data.</text>
</comment>
<dbReference type="PROSITE" id="PS00070">
    <property type="entry name" value="ALDEHYDE_DEHYDR_CYS"/>
    <property type="match status" value="1"/>
</dbReference>
<dbReference type="NCBIfam" id="TIGR01238">
    <property type="entry name" value="D1pyr5carbox3"/>
    <property type="match status" value="1"/>
</dbReference>
<evidence type="ECO:0000259" key="9">
    <source>
        <dbReference type="Pfam" id="PF14850"/>
    </source>
</evidence>
<evidence type="ECO:0000256" key="1">
    <source>
        <dbReference type="ARBA" id="ARBA00004786"/>
    </source>
</evidence>
<dbReference type="GO" id="GO:0003842">
    <property type="term" value="F:L-glutamate gamma-semialdehyde dehydrogenase activity"/>
    <property type="evidence" value="ECO:0007669"/>
    <property type="project" value="UniProtKB-UniRule"/>
</dbReference>
<dbReference type="EC" id="1.5.5.2" evidence="5"/>
<dbReference type="InterPro" id="IPR025703">
    <property type="entry name" value="Bifunct_PutA"/>
</dbReference>
<dbReference type="SUPFAM" id="SSF53720">
    <property type="entry name" value="ALDH-like"/>
    <property type="match status" value="1"/>
</dbReference>
<keyword evidence="5" id="KW-0805">Transcription regulation</keyword>
<dbReference type="Pfam" id="PF14850">
    <property type="entry name" value="Pro_dh-DNA_bdg"/>
    <property type="match status" value="1"/>
</dbReference>
<dbReference type="RefSeq" id="WP_184101312.1">
    <property type="nucleotide sequence ID" value="NZ_JACIJH010000020.1"/>
</dbReference>
<dbReference type="FunFam" id="1.20.5.460:FF:000001">
    <property type="entry name" value="Bifunctional protein PutA"/>
    <property type="match status" value="1"/>
</dbReference>
<dbReference type="NCBIfam" id="NF008869">
    <property type="entry name" value="PRK11904.1"/>
    <property type="match status" value="1"/>
</dbReference>
<organism evidence="10 11">
    <name type="scientific">Sphingopyxis panaciterrulae</name>
    <dbReference type="NCBI Taxonomy" id="462372"/>
    <lineage>
        <taxon>Bacteria</taxon>
        <taxon>Pseudomonadati</taxon>
        <taxon>Pseudomonadota</taxon>
        <taxon>Alphaproteobacteria</taxon>
        <taxon>Sphingomonadales</taxon>
        <taxon>Sphingomonadaceae</taxon>
        <taxon>Sphingopyxis</taxon>
    </lineage>
</organism>
<feature type="active site" evidence="6">
    <location>
        <position position="803"/>
    </location>
</feature>
<accession>A0A7W9B977</accession>
<dbReference type="InterPro" id="IPR024082">
    <property type="entry name" value="PRODH_PutA_dom_II"/>
</dbReference>
<dbReference type="GO" id="GO:0009898">
    <property type="term" value="C:cytoplasmic side of plasma membrane"/>
    <property type="evidence" value="ECO:0007669"/>
    <property type="project" value="TreeGrafter"/>
</dbReference>
<dbReference type="GO" id="GO:0003677">
    <property type="term" value="F:DNA binding"/>
    <property type="evidence" value="ECO:0007669"/>
    <property type="project" value="UniProtKB-KW"/>
</dbReference>
<dbReference type="SUPFAM" id="SSF51730">
    <property type="entry name" value="FAD-linked oxidoreductase"/>
    <property type="match status" value="1"/>
</dbReference>
<comment type="similarity">
    <text evidence="5">In the C-terminal section; belongs to the aldehyde dehydrogenase family.</text>
</comment>
<dbReference type="InterPro" id="IPR016161">
    <property type="entry name" value="Ald_DH/histidinol_DH"/>
</dbReference>
<dbReference type="InterPro" id="IPR005933">
    <property type="entry name" value="PutA_C"/>
</dbReference>
<dbReference type="PIRSF" id="PIRSF000197">
    <property type="entry name" value="Bifunct_PutA"/>
    <property type="match status" value="1"/>
</dbReference>
<evidence type="ECO:0000313" key="10">
    <source>
        <dbReference type="EMBL" id="MBB5708513.1"/>
    </source>
</evidence>
<dbReference type="Proteomes" id="UP000537161">
    <property type="component" value="Unassembled WGS sequence"/>
</dbReference>
<comment type="function">
    <text evidence="5">Oxidizes proline to glutamate for use as a carbon and nitrogen source.</text>
</comment>
<dbReference type="Pfam" id="PF00171">
    <property type="entry name" value="Aldedh"/>
    <property type="match status" value="1"/>
</dbReference>
<evidence type="ECO:0000259" key="7">
    <source>
        <dbReference type="Pfam" id="PF00171"/>
    </source>
</evidence>
<dbReference type="GO" id="GO:0003700">
    <property type="term" value="F:DNA-binding transcription factor activity"/>
    <property type="evidence" value="ECO:0007669"/>
    <property type="project" value="InterPro"/>
</dbReference>
<keyword evidence="5" id="KW-0274">FAD</keyword>
<sequence>MTDPTDRAAIRALARRSEADIVAALRTDLSRSPATVEAVTQRGLTLIRKAKAEGERETLVAQLMNRYRLSTEEGVVLMCLAEALLRVPDSATANALIRDKIAGRHWAEGDDEDSPLVVALSARGLSLGSATLMLDAMGSKAKPLTLLKAMIRRSGEPVIRQAALAAMKLLGQQFVMGESIDAAVKRADKEKSELASFDMLGEAARTAEDARRYLGSYAAAIARIGRDATPGDPFANHGISIKLSALHPRYEYLQRQRVRDELIPRVVELAQAARDVNIPLMIDAEESDRLEPHLDVYGALIDAGIADGWPGLGIVIQAYQKRAPEVIRWVAARARRRGVMLSMRLVKGAYWDTEIKRAQTLGLADFPVFTAKLHTDLNYLHCAQILRECQDCLFPAFASHNAMTLAFVTELFAGADYELQRLHGMGEGAHDALFAVAKQPAGAAAASAAPSNAPPPRPVRVYAPVGTHRDLLAYLVRRLLENGANSSFVHQFSDPDVTAEELAVDPRSVASAPATIPTGLELYGVARRNSRGYDLGDPGVPEALMAAIAGARRADRVAAPIVGGAERAGQAEPVHNPATGAVIGQVIEADAGTVEDAIAVARAAQDDWSLAGGAFRAERLERAADLIEDRDALFLGLAMDEAGKTLADAVAEVREAVDFLRYYAAQARADFTHPITLPGPTGERNELILEGKGLFVCISPWNFPLAIFLGQVSAALAAGNAVLAKPAEQTPLIAHAAVQVLLEAGVPGDVLALLPGRGETVGAALTGHDDIIGVAFTGSTEVARAINRGLAGRDGPIATLIAETGGANAMIVDSTALPEQVARDAVASAFQSAGQRCSALRLLCVQEDVAEGMIEMVAGAMAELSVGDPAILSTDVGPIIDEEARANIAAYVAEARAAGRVIAEAQRTTLPAGGTFVPPVMIRLDHVTDLKREIFGPVLHVAMWKGGELDALIDAINASGYGLTLGVHTRIDSVAAHVAARAQVGNVYVNRNQIGAIVGSQPFGGRGLSGTGPKAGGPHYLHRFAEEKSISTDITAAGGNAALMAG</sequence>
<evidence type="ECO:0000256" key="2">
    <source>
        <dbReference type="ARBA" id="ARBA00023002"/>
    </source>
</evidence>
<dbReference type="InterPro" id="IPR016162">
    <property type="entry name" value="Ald_DH_N"/>
</dbReference>
<comment type="catalytic activity">
    <reaction evidence="4 5">
        <text>L-glutamate 5-semialdehyde + NAD(+) + H2O = L-glutamate + NADH + 2 H(+)</text>
        <dbReference type="Rhea" id="RHEA:30235"/>
        <dbReference type="ChEBI" id="CHEBI:15377"/>
        <dbReference type="ChEBI" id="CHEBI:15378"/>
        <dbReference type="ChEBI" id="CHEBI:29985"/>
        <dbReference type="ChEBI" id="CHEBI:57540"/>
        <dbReference type="ChEBI" id="CHEBI:57945"/>
        <dbReference type="ChEBI" id="CHEBI:58066"/>
        <dbReference type="EC" id="1.2.1.88"/>
    </reaction>
</comment>
<dbReference type="InterPro" id="IPR015590">
    <property type="entry name" value="Aldehyde_DH_dom"/>
</dbReference>
<keyword evidence="3 5" id="KW-0520">NAD</keyword>
<evidence type="ECO:0000256" key="6">
    <source>
        <dbReference type="PIRSR" id="PIRSR000197-1"/>
    </source>
</evidence>
<gene>
    <name evidence="10" type="ORF">FHR21_003904</name>
</gene>
<dbReference type="Gene3D" id="3.40.605.10">
    <property type="entry name" value="Aldehyde Dehydrogenase, Chain A, domain 1"/>
    <property type="match status" value="1"/>
</dbReference>
<dbReference type="Gene3D" id="3.40.309.10">
    <property type="entry name" value="Aldehyde Dehydrogenase, Chain A, domain 2"/>
    <property type="match status" value="1"/>
</dbReference>
<dbReference type="EC" id="1.2.1.88" evidence="5"/>
<keyword evidence="5" id="KW-0238">DNA-binding</keyword>
<keyword evidence="5" id="KW-0678">Repressor</keyword>
<dbReference type="InterPro" id="IPR050485">
    <property type="entry name" value="Proline_metab_enzyme"/>
</dbReference>
<comment type="pathway">
    <text evidence="5">Amino-acid degradation; L-proline degradation into L-glutamate; L-glutamate from L-proline: step 1/2.</text>
</comment>
<dbReference type="EMBL" id="JACIJH010000020">
    <property type="protein sequence ID" value="MBB5708513.1"/>
    <property type="molecule type" value="Genomic_DNA"/>
</dbReference>
<feature type="domain" description="Proline dehydrogenase" evidence="8">
    <location>
        <begin position="186"/>
        <end position="491"/>
    </location>
</feature>
<comment type="cofactor">
    <cofactor evidence="5">
        <name>FAD</name>
        <dbReference type="ChEBI" id="CHEBI:57692"/>
    </cofactor>
</comment>
<dbReference type="GO" id="GO:0010133">
    <property type="term" value="P:L-proline catabolic process to L-glutamate"/>
    <property type="evidence" value="ECO:0007669"/>
    <property type="project" value="UniProtKB-UniRule"/>
</dbReference>
<dbReference type="InterPro" id="IPR016163">
    <property type="entry name" value="Ald_DH_C"/>
</dbReference>
<dbReference type="Gene3D" id="1.20.5.460">
    <property type="entry name" value="Single helix bin"/>
    <property type="match status" value="1"/>
</dbReference>
<dbReference type="AlphaFoldDB" id="A0A7W9B977"/>
<protein>
    <recommendedName>
        <fullName evidence="5">Bifunctional protein PutA</fullName>
    </recommendedName>
    <domain>
        <recommendedName>
            <fullName evidence="5">Proline dehydrogenase</fullName>
            <ecNumber evidence="5">1.5.5.2</ecNumber>
        </recommendedName>
        <alternativeName>
            <fullName evidence="5">Proline oxidase</fullName>
        </alternativeName>
    </domain>
    <domain>
        <recommendedName>
            <fullName evidence="5">Delta-1-pyrroline-5-carboxylate dehydrogenase</fullName>
            <shortName evidence="5">P5C dehydrogenase</shortName>
            <ecNumber evidence="5">1.2.1.88</ecNumber>
        </recommendedName>
        <alternativeName>
            <fullName evidence="5">L-glutamate gamma-semialdehyde dehydrogenase</fullName>
        </alternativeName>
    </domain>
</protein>
<proteinExistence type="inferred from homology"/>
<dbReference type="InterPro" id="IPR029041">
    <property type="entry name" value="FAD-linked_oxidoreductase-like"/>
</dbReference>
<evidence type="ECO:0000313" key="11">
    <source>
        <dbReference type="Proteomes" id="UP000537161"/>
    </source>
</evidence>
<feature type="domain" description="Proline dehydrogenase PutA" evidence="9">
    <location>
        <begin position="60"/>
        <end position="174"/>
    </location>
</feature>
<dbReference type="GO" id="GO:0004657">
    <property type="term" value="F:proline dehydrogenase activity"/>
    <property type="evidence" value="ECO:0007669"/>
    <property type="project" value="UniProtKB-UniRule"/>
</dbReference>
<dbReference type="Pfam" id="PF01619">
    <property type="entry name" value="Pro_dh"/>
    <property type="match status" value="1"/>
</dbReference>
<comment type="catalytic activity">
    <reaction evidence="5">
        <text>L-proline + a quinone = (S)-1-pyrroline-5-carboxylate + a quinol + H(+)</text>
        <dbReference type="Rhea" id="RHEA:23784"/>
        <dbReference type="ChEBI" id="CHEBI:15378"/>
        <dbReference type="ChEBI" id="CHEBI:17388"/>
        <dbReference type="ChEBI" id="CHEBI:24646"/>
        <dbReference type="ChEBI" id="CHEBI:60039"/>
        <dbReference type="ChEBI" id="CHEBI:132124"/>
        <dbReference type="EC" id="1.5.5.2"/>
    </reaction>
</comment>
<dbReference type="InterPro" id="IPR016160">
    <property type="entry name" value="Ald_DH_CS_CYS"/>
</dbReference>
<evidence type="ECO:0000259" key="8">
    <source>
        <dbReference type="Pfam" id="PF01619"/>
    </source>
</evidence>
<feature type="active site" evidence="6">
    <location>
        <position position="837"/>
    </location>
</feature>
<evidence type="ECO:0000256" key="3">
    <source>
        <dbReference type="ARBA" id="ARBA00023027"/>
    </source>
</evidence>
<dbReference type="SUPFAM" id="SSF81935">
    <property type="entry name" value="N-terminal domain of bifunctional PutA protein"/>
    <property type="match status" value="1"/>
</dbReference>
<keyword evidence="5" id="KW-0642">Proline metabolism</keyword>
<name>A0A7W9B977_9SPHN</name>
<dbReference type="InterPro" id="IPR024089">
    <property type="entry name" value="PRODH_PutA_dom_I/II"/>
</dbReference>
<keyword evidence="5" id="KW-0285">Flavoprotein</keyword>
<comment type="similarity">
    <text evidence="5">In the N-terminal section; belongs to the proline dehydrogenase family.</text>
</comment>
<evidence type="ECO:0000256" key="4">
    <source>
        <dbReference type="ARBA" id="ARBA00048142"/>
    </source>
</evidence>
<dbReference type="PANTHER" id="PTHR42862">
    <property type="entry name" value="DELTA-1-PYRROLINE-5-CARBOXYLATE DEHYDROGENASE 1, ISOFORM A-RELATED"/>
    <property type="match status" value="1"/>
</dbReference>